<accession>A0A6B3KER7</accession>
<evidence type="ECO:0000313" key="1">
    <source>
        <dbReference type="EMBL" id="NEK71668.1"/>
    </source>
</evidence>
<reference evidence="1" key="1">
    <citation type="submission" date="2019-11" db="EMBL/GenBank/DDBJ databases">
        <title>Genome-resolved metagenomics to study the prevalence of co-infection and intraspecific heterogeneity among plant pathogen metapopulations.</title>
        <authorList>
            <person name="Newberry E."/>
            <person name="Bhandari R."/>
            <person name="Kemble J."/>
            <person name="Sikora E."/>
            <person name="Potnis N."/>
        </authorList>
    </citation>
    <scope>NUCLEOTIDE SEQUENCE</scope>
    <source>
        <strain evidence="1">Xe_Pep_Tuscaloosa_18b</strain>
    </source>
</reference>
<protein>
    <submittedName>
        <fullName evidence="1">Uncharacterized protein</fullName>
    </submittedName>
</protein>
<sequence length="112" mass="12262">MTPATRARIGRWALRTALVLAAGWGGLAIYYALAGNALVRAGWVASWCAMAVAALWGVRRGRENWALVGIFSAAFVVLAVSWWLMQPSQDRDWADDVAQRLQPQVHGDIVTL</sequence>
<dbReference type="AlphaFoldDB" id="A0A6B3KER7"/>
<organism evidence="1">
    <name type="scientific">Xanthomonas euvesicatoria</name>
    <dbReference type="NCBI Taxonomy" id="456327"/>
    <lineage>
        <taxon>Bacteria</taxon>
        <taxon>Pseudomonadati</taxon>
        <taxon>Pseudomonadota</taxon>
        <taxon>Gammaproteobacteria</taxon>
        <taxon>Lysobacterales</taxon>
        <taxon>Lysobacteraceae</taxon>
        <taxon>Xanthomonas</taxon>
    </lineage>
</organism>
<comment type="caution">
    <text evidence="1">The sequence shown here is derived from an EMBL/GenBank/DDBJ whole genome shotgun (WGS) entry which is preliminary data.</text>
</comment>
<feature type="non-terminal residue" evidence="1">
    <location>
        <position position="112"/>
    </location>
</feature>
<name>A0A6B3KER7_XANEU</name>
<proteinExistence type="predicted"/>
<dbReference type="EMBL" id="JAAGYV010000009">
    <property type="protein sequence ID" value="NEK71668.1"/>
    <property type="molecule type" value="Genomic_DNA"/>
</dbReference>
<gene>
    <name evidence="1" type="ORF">G3W62_02410</name>
</gene>